<dbReference type="EMBL" id="CAJZBQ010000020">
    <property type="protein sequence ID" value="CAG9318164.1"/>
    <property type="molecule type" value="Genomic_DNA"/>
</dbReference>
<name>A0AAU9IYP5_9CILI</name>
<dbReference type="SUPFAM" id="SSF57889">
    <property type="entry name" value="Cysteine-rich domain"/>
    <property type="match status" value="1"/>
</dbReference>
<sequence length="334" mass="38688">MECGICSHNYDARYHIPTLLDCGHTFCNKCIEDVIIGDLKVEDLLFQSQEKLCPVDHRPFSTRFTPNYELLTSLSLCPISSDAHAPDFHQKHRTVFQRQASNRAPFAELYPSIDRRQIAEIFNFSVQKVIENELKCTNGHNLNRSENFLAEYQSNEFNFKCRQCKRDKTLGWFCKPCIYIICDECKEWITETDTIENPGVVCIRRHKVRMTPNAQVYNLKIGRGSGNFNCDTCLERRIGWSAQCRECNFDMCESCTENLKKIVPLVGNLQCLRNHPLVWIPDFSTIRNKDYGCDVCKRRFKKSGSFNCGLCKFDVCITCADRRLSEVRGTLNPR</sequence>
<dbReference type="SUPFAM" id="SSF57850">
    <property type="entry name" value="RING/U-box"/>
    <property type="match status" value="1"/>
</dbReference>
<organism evidence="6 7">
    <name type="scientific">Blepharisma stoltei</name>
    <dbReference type="NCBI Taxonomy" id="1481888"/>
    <lineage>
        <taxon>Eukaryota</taxon>
        <taxon>Sar</taxon>
        <taxon>Alveolata</taxon>
        <taxon>Ciliophora</taxon>
        <taxon>Postciliodesmatophora</taxon>
        <taxon>Heterotrichea</taxon>
        <taxon>Heterotrichida</taxon>
        <taxon>Blepharismidae</taxon>
        <taxon>Blepharisma</taxon>
    </lineage>
</organism>
<dbReference type="Gene3D" id="3.30.40.10">
    <property type="entry name" value="Zinc/RING finger domain, C3HC4 (zinc finger)"/>
    <property type="match status" value="1"/>
</dbReference>
<dbReference type="GO" id="GO:0008270">
    <property type="term" value="F:zinc ion binding"/>
    <property type="evidence" value="ECO:0007669"/>
    <property type="project" value="UniProtKB-KW"/>
</dbReference>
<keyword evidence="2 4" id="KW-0863">Zinc-finger</keyword>
<dbReference type="PROSITE" id="PS50089">
    <property type="entry name" value="ZF_RING_2"/>
    <property type="match status" value="1"/>
</dbReference>
<evidence type="ECO:0000313" key="6">
    <source>
        <dbReference type="EMBL" id="CAG9318164.1"/>
    </source>
</evidence>
<proteinExistence type="predicted"/>
<dbReference type="InterPro" id="IPR001841">
    <property type="entry name" value="Znf_RING"/>
</dbReference>
<dbReference type="InterPro" id="IPR017907">
    <property type="entry name" value="Znf_RING_CS"/>
</dbReference>
<reference evidence="6" key="1">
    <citation type="submission" date="2021-09" db="EMBL/GenBank/DDBJ databases">
        <authorList>
            <consortium name="AG Swart"/>
            <person name="Singh M."/>
            <person name="Singh A."/>
            <person name="Seah K."/>
            <person name="Emmerich C."/>
        </authorList>
    </citation>
    <scope>NUCLEOTIDE SEQUENCE</scope>
    <source>
        <strain evidence="6">ATCC30299</strain>
    </source>
</reference>
<keyword evidence="3" id="KW-0862">Zinc</keyword>
<dbReference type="PROSITE" id="PS00518">
    <property type="entry name" value="ZF_RING_1"/>
    <property type="match status" value="1"/>
</dbReference>
<dbReference type="InterPro" id="IPR027370">
    <property type="entry name" value="Znf-RING_euk"/>
</dbReference>
<dbReference type="InterPro" id="IPR046349">
    <property type="entry name" value="C1-like_sf"/>
</dbReference>
<gene>
    <name evidence="6" type="ORF">BSTOLATCC_MIC20646</name>
</gene>
<keyword evidence="1" id="KW-0479">Metal-binding</keyword>
<dbReference type="InterPro" id="IPR013083">
    <property type="entry name" value="Znf_RING/FYVE/PHD"/>
</dbReference>
<dbReference type="AlphaFoldDB" id="A0AAU9IYP5"/>
<evidence type="ECO:0000256" key="1">
    <source>
        <dbReference type="ARBA" id="ARBA00022723"/>
    </source>
</evidence>
<evidence type="ECO:0000256" key="2">
    <source>
        <dbReference type="ARBA" id="ARBA00022771"/>
    </source>
</evidence>
<evidence type="ECO:0000259" key="5">
    <source>
        <dbReference type="PROSITE" id="PS50089"/>
    </source>
</evidence>
<dbReference type="SMART" id="SM00184">
    <property type="entry name" value="RING"/>
    <property type="match status" value="1"/>
</dbReference>
<dbReference type="Pfam" id="PF13445">
    <property type="entry name" value="zf-RING_UBOX"/>
    <property type="match status" value="1"/>
</dbReference>
<accession>A0AAU9IYP5</accession>
<protein>
    <recommendedName>
        <fullName evidence="5">RING-type domain-containing protein</fullName>
    </recommendedName>
</protein>
<evidence type="ECO:0000256" key="3">
    <source>
        <dbReference type="ARBA" id="ARBA00022833"/>
    </source>
</evidence>
<comment type="caution">
    <text evidence="6">The sequence shown here is derived from an EMBL/GenBank/DDBJ whole genome shotgun (WGS) entry which is preliminary data.</text>
</comment>
<dbReference type="Proteomes" id="UP001162131">
    <property type="component" value="Unassembled WGS sequence"/>
</dbReference>
<evidence type="ECO:0000256" key="4">
    <source>
        <dbReference type="PROSITE-ProRule" id="PRU00175"/>
    </source>
</evidence>
<evidence type="ECO:0000313" key="7">
    <source>
        <dbReference type="Proteomes" id="UP001162131"/>
    </source>
</evidence>
<keyword evidence="7" id="KW-1185">Reference proteome</keyword>
<feature type="domain" description="RING-type" evidence="5">
    <location>
        <begin position="3"/>
        <end position="57"/>
    </location>
</feature>